<dbReference type="RefSeq" id="XP_009043156.1">
    <property type="nucleotide sequence ID" value="XM_009044908.1"/>
</dbReference>
<dbReference type="AlphaFoldDB" id="F0YRW4"/>
<name>F0YRW4_AURAN</name>
<organism evidence="2">
    <name type="scientific">Aureococcus anophagefferens</name>
    <name type="common">Harmful bloom alga</name>
    <dbReference type="NCBI Taxonomy" id="44056"/>
    <lineage>
        <taxon>Eukaryota</taxon>
        <taxon>Sar</taxon>
        <taxon>Stramenopiles</taxon>
        <taxon>Ochrophyta</taxon>
        <taxon>Pelagophyceae</taxon>
        <taxon>Pelagomonadales</taxon>
        <taxon>Pelagomonadaceae</taxon>
        <taxon>Aureococcus</taxon>
    </lineage>
</organism>
<dbReference type="EMBL" id="GL833770">
    <property type="protein sequence ID" value="EGB02145.1"/>
    <property type="molecule type" value="Genomic_DNA"/>
</dbReference>
<feature type="non-terminal residue" evidence="1">
    <location>
        <position position="1"/>
    </location>
</feature>
<protein>
    <submittedName>
        <fullName evidence="1">Uncharacterized protein</fullName>
    </submittedName>
</protein>
<reference evidence="1 2" key="1">
    <citation type="journal article" date="2011" name="Proc. Natl. Acad. Sci. U.S.A.">
        <title>Niche of harmful alga Aureococcus anophagefferens revealed through ecogenomics.</title>
        <authorList>
            <person name="Gobler C.J."/>
            <person name="Berry D.L."/>
            <person name="Dyhrman S.T."/>
            <person name="Wilhelm S.W."/>
            <person name="Salamov A."/>
            <person name="Lobanov A.V."/>
            <person name="Zhang Y."/>
            <person name="Collier J.L."/>
            <person name="Wurch L.L."/>
            <person name="Kustka A.B."/>
            <person name="Dill B.D."/>
            <person name="Shah M."/>
            <person name="VerBerkmoes N.C."/>
            <person name="Kuo A."/>
            <person name="Terry A."/>
            <person name="Pangilinan J."/>
            <person name="Lindquist E.A."/>
            <person name="Lucas S."/>
            <person name="Paulsen I.T."/>
            <person name="Hattenrath-Lehmann T.K."/>
            <person name="Talmage S.C."/>
            <person name="Walker E.A."/>
            <person name="Koch F."/>
            <person name="Burson A.M."/>
            <person name="Marcoval M.A."/>
            <person name="Tang Y.Z."/>
            <person name="Lecleir G.R."/>
            <person name="Coyne K.J."/>
            <person name="Berg G.M."/>
            <person name="Bertrand E.M."/>
            <person name="Saito M.A."/>
            <person name="Gladyshev V.N."/>
            <person name="Grigoriev I.V."/>
        </authorList>
    </citation>
    <scope>NUCLEOTIDE SEQUENCE [LARGE SCALE GENOMIC DNA]</scope>
    <source>
        <strain evidence="2">CCMP 1984</strain>
    </source>
</reference>
<dbReference type="InParanoid" id="F0YRW4"/>
<gene>
    <name evidence="1" type="ORF">AURANDRAFT_69155</name>
</gene>
<accession>F0YRW4</accession>
<sequence>NRWIRGWPSGSIVLARLRPRAVFNANLRGRTVAEKIYSTAFRIKKKDRCTVRRLCNLAEPGATWLRPVIPFSLHISFNSGTVTGQAAVLRSEVEAAGYLGLPERLPFARIPHRNYSRKAKKPAGRERRAVEKERRAAEADVEARVQHERVPLPPRVFVLGHDARGLAEGPEHRELVLERHGAALARRHQRRVAGVDGNEAFVIAAEVALQLDDGGDGRVGAHDGRRLGAGPRVQEDFGAERFDKAPPQVAVRRAPAAGVHSAAEAVVALRRRDAAEDERDVRLFFRGGAQGRGDEQSSFHLTGGCLLSCQIWTRPSSARSRRQLRQCETDAQQ</sequence>
<dbReference type="KEGG" id="aaf:AURANDRAFT_69155"/>
<proteinExistence type="predicted"/>
<keyword evidence="2" id="KW-1185">Reference proteome</keyword>
<dbReference type="Proteomes" id="UP000002729">
    <property type="component" value="Unassembled WGS sequence"/>
</dbReference>
<evidence type="ECO:0000313" key="1">
    <source>
        <dbReference type="EMBL" id="EGB02145.1"/>
    </source>
</evidence>
<dbReference type="GeneID" id="20227277"/>
<evidence type="ECO:0000313" key="2">
    <source>
        <dbReference type="Proteomes" id="UP000002729"/>
    </source>
</evidence>